<evidence type="ECO:0000256" key="12">
    <source>
        <dbReference type="ARBA" id="ARBA00023012"/>
    </source>
</evidence>
<dbReference type="Pfam" id="PF07694">
    <property type="entry name" value="5TM-5TMR_LYT"/>
    <property type="match status" value="1"/>
</dbReference>
<evidence type="ECO:0000256" key="7">
    <source>
        <dbReference type="ARBA" id="ARBA00022692"/>
    </source>
</evidence>
<evidence type="ECO:0000313" key="17">
    <source>
        <dbReference type="Proteomes" id="UP000515442"/>
    </source>
</evidence>
<evidence type="ECO:0000313" key="16">
    <source>
        <dbReference type="EMBL" id="BBR40978.1"/>
    </source>
</evidence>
<comment type="catalytic activity">
    <reaction evidence="1">
        <text>ATP + protein L-histidine = ADP + protein N-phospho-L-histidine.</text>
        <dbReference type="EC" id="2.7.13.3"/>
    </reaction>
</comment>
<dbReference type="InterPro" id="IPR011620">
    <property type="entry name" value="Sig_transdc_His_kinase_LytS_TM"/>
</dbReference>
<proteinExistence type="predicted"/>
<evidence type="ECO:0000256" key="4">
    <source>
        <dbReference type="ARBA" id="ARBA00022475"/>
    </source>
</evidence>
<dbReference type="EMBL" id="AP022038">
    <property type="protein sequence ID" value="BBR40978.1"/>
    <property type="molecule type" value="Genomic_DNA"/>
</dbReference>
<sequence>MGFANTPRPLNDQPLPGQRAVAFEQFTLVISLFQQLCVYLVIAWLLSKTPLFMPLTQVTLSWPHKILCYLIFSGFCVMGTYFGLRVEDSIANTRAIGAVLGGIVGGPAVGLLVGLTGGIHRYSLGGFTALACTFSTIAEGLLGGLVHRHFVARHRLDLLFSPWVVGSVALVAELMQMGIILLVARPLDDAVHLIENIIAPMLVANTLGAAMFMRMILDHRAMLEKYSVAFSARALKIAERAMRVLDKGFTQEACQQMARILYEETGVGAVAITDREKLLAFIGIGEDHHLPGTAINSQHTFKAIQHNEVVYADGNLIPYSCTIHPGCKLGSSLVIPLRGEEGSVVGTIKLYEPKRKFFSSINRTLGEGIARLLSGQILAGKYNEQKRLLAQSEIKLLQAQINPHFLFNALNTLSAVIRRDPESARTLVHNLSTFFRKNLKRQGDEVTLADELEHVNAYLHIEQARFAEHLSVQIHIPESLLEYRLPTFSLQPIVENAVKHGISQMFEPGLLTLTARVEAQRVVLEVCDNAGLYQTKQEGSGLGMHIVDRRIKARYGAEYGVAIDCIPHQSTRVRITLPLQESPC</sequence>
<feature type="transmembrane region" description="Helical" evidence="14">
    <location>
        <begin position="125"/>
        <end position="146"/>
    </location>
</feature>
<gene>
    <name evidence="16" type="primary">lytS</name>
    <name evidence="16" type="ORF">WP3W19E03_35030</name>
</gene>
<evidence type="ECO:0000256" key="9">
    <source>
        <dbReference type="ARBA" id="ARBA00022777"/>
    </source>
</evidence>
<feature type="transmembrane region" description="Helical" evidence="14">
    <location>
        <begin position="66"/>
        <end position="84"/>
    </location>
</feature>
<evidence type="ECO:0000256" key="5">
    <source>
        <dbReference type="ARBA" id="ARBA00022553"/>
    </source>
</evidence>
<keyword evidence="13 14" id="KW-0472">Membrane</keyword>
<evidence type="ECO:0000256" key="8">
    <source>
        <dbReference type="ARBA" id="ARBA00022741"/>
    </source>
</evidence>
<reference evidence="16 17" key="1">
    <citation type="submission" date="2019-12" db="EMBL/GenBank/DDBJ databases">
        <title>complete genome sequences of Aeromonas veronii str. WP3-W19-ESBL-03 isolated from wastewater treatment plant effluent.</title>
        <authorList>
            <person name="Sekizuka T."/>
            <person name="Itokawa K."/>
            <person name="Yatsu K."/>
            <person name="Inamine Y."/>
            <person name="Kuroda M."/>
        </authorList>
    </citation>
    <scope>NUCLEOTIDE SEQUENCE [LARGE SCALE GENOMIC DNA]</scope>
    <source>
        <strain evidence="16 17">WP3-W19-ESBL-03</strain>
    </source>
</reference>
<dbReference type="Pfam" id="PF06580">
    <property type="entry name" value="His_kinase"/>
    <property type="match status" value="1"/>
</dbReference>
<dbReference type="Gene3D" id="3.30.565.10">
    <property type="entry name" value="Histidine kinase-like ATPase, C-terminal domain"/>
    <property type="match status" value="1"/>
</dbReference>
<accession>A0A6S5CCQ7</accession>
<dbReference type="InterPro" id="IPR029016">
    <property type="entry name" value="GAF-like_dom_sf"/>
</dbReference>
<evidence type="ECO:0000259" key="15">
    <source>
        <dbReference type="SMART" id="SM00065"/>
    </source>
</evidence>
<organism evidence="16 17">
    <name type="scientific">Aeromonas veronii</name>
    <dbReference type="NCBI Taxonomy" id="654"/>
    <lineage>
        <taxon>Bacteria</taxon>
        <taxon>Pseudomonadati</taxon>
        <taxon>Pseudomonadota</taxon>
        <taxon>Gammaproteobacteria</taxon>
        <taxon>Aeromonadales</taxon>
        <taxon>Aeromonadaceae</taxon>
        <taxon>Aeromonas</taxon>
    </lineage>
</organism>
<dbReference type="GO" id="GO:0000155">
    <property type="term" value="F:phosphorelay sensor kinase activity"/>
    <property type="evidence" value="ECO:0007669"/>
    <property type="project" value="InterPro"/>
</dbReference>
<evidence type="ECO:0000256" key="11">
    <source>
        <dbReference type="ARBA" id="ARBA00022989"/>
    </source>
</evidence>
<evidence type="ECO:0000256" key="10">
    <source>
        <dbReference type="ARBA" id="ARBA00022840"/>
    </source>
</evidence>
<feature type="transmembrane region" description="Helical" evidence="14">
    <location>
        <begin position="197"/>
        <end position="217"/>
    </location>
</feature>
<evidence type="ECO:0000256" key="14">
    <source>
        <dbReference type="SAM" id="Phobius"/>
    </source>
</evidence>
<keyword evidence="8" id="KW-0547">Nucleotide-binding</keyword>
<feature type="domain" description="GAF" evidence="15">
    <location>
        <begin position="233"/>
        <end position="387"/>
    </location>
</feature>
<keyword evidence="6" id="KW-0808">Transferase</keyword>
<evidence type="ECO:0000256" key="1">
    <source>
        <dbReference type="ARBA" id="ARBA00000085"/>
    </source>
</evidence>
<dbReference type="PANTHER" id="PTHR34220:SF10">
    <property type="entry name" value="SENSOR HISTIDINE KINASE BTSS"/>
    <property type="match status" value="1"/>
</dbReference>
<keyword evidence="5" id="KW-0597">Phosphoprotein</keyword>
<feature type="transmembrane region" description="Helical" evidence="14">
    <location>
        <begin position="96"/>
        <end position="119"/>
    </location>
</feature>
<dbReference type="EC" id="2.7.13.3" evidence="3"/>
<dbReference type="SUPFAM" id="SSF55874">
    <property type="entry name" value="ATPase domain of HSP90 chaperone/DNA topoisomerase II/histidine kinase"/>
    <property type="match status" value="1"/>
</dbReference>
<keyword evidence="11 14" id="KW-1133">Transmembrane helix</keyword>
<feature type="transmembrane region" description="Helical" evidence="14">
    <location>
        <begin position="26"/>
        <end position="46"/>
    </location>
</feature>
<evidence type="ECO:0000256" key="2">
    <source>
        <dbReference type="ARBA" id="ARBA00004651"/>
    </source>
</evidence>
<name>A0A6S5CCQ7_AERVE</name>
<evidence type="ECO:0000256" key="6">
    <source>
        <dbReference type="ARBA" id="ARBA00022679"/>
    </source>
</evidence>
<dbReference type="SMART" id="SM00065">
    <property type="entry name" value="GAF"/>
    <property type="match status" value="1"/>
</dbReference>
<dbReference type="GO" id="GO:0005524">
    <property type="term" value="F:ATP binding"/>
    <property type="evidence" value="ECO:0007669"/>
    <property type="project" value="UniProtKB-KW"/>
</dbReference>
<dbReference type="Proteomes" id="UP000515442">
    <property type="component" value="Chromosome"/>
</dbReference>
<dbReference type="InterPro" id="IPR003018">
    <property type="entry name" value="GAF"/>
</dbReference>
<evidence type="ECO:0000256" key="3">
    <source>
        <dbReference type="ARBA" id="ARBA00012438"/>
    </source>
</evidence>
<dbReference type="SUPFAM" id="SSF55781">
    <property type="entry name" value="GAF domain-like"/>
    <property type="match status" value="1"/>
</dbReference>
<keyword evidence="7 14" id="KW-0812">Transmembrane</keyword>
<dbReference type="Gene3D" id="3.30.450.40">
    <property type="match status" value="1"/>
</dbReference>
<feature type="transmembrane region" description="Helical" evidence="14">
    <location>
        <begin position="158"/>
        <end position="185"/>
    </location>
</feature>
<keyword evidence="10" id="KW-0067">ATP-binding</keyword>
<keyword evidence="4" id="KW-1003">Cell membrane</keyword>
<comment type="subcellular location">
    <subcellularLocation>
        <location evidence="2">Cell membrane</location>
        <topology evidence="2">Multi-pass membrane protein</topology>
    </subcellularLocation>
</comment>
<dbReference type="InterPro" id="IPR050640">
    <property type="entry name" value="Bact_2-comp_sensor_kinase"/>
</dbReference>
<keyword evidence="12" id="KW-0902">Two-component regulatory system</keyword>
<dbReference type="InterPro" id="IPR036890">
    <property type="entry name" value="HATPase_C_sf"/>
</dbReference>
<dbReference type="GO" id="GO:0071555">
    <property type="term" value="P:cell wall organization"/>
    <property type="evidence" value="ECO:0007669"/>
    <property type="project" value="InterPro"/>
</dbReference>
<dbReference type="PANTHER" id="PTHR34220">
    <property type="entry name" value="SENSOR HISTIDINE KINASE YPDA"/>
    <property type="match status" value="1"/>
</dbReference>
<evidence type="ECO:0000256" key="13">
    <source>
        <dbReference type="ARBA" id="ARBA00023136"/>
    </source>
</evidence>
<dbReference type="AlphaFoldDB" id="A0A6S5CCQ7"/>
<keyword evidence="9 16" id="KW-0418">Kinase</keyword>
<protein>
    <recommendedName>
        <fullName evidence="3">histidine kinase</fullName>
        <ecNumber evidence="3">2.7.13.3</ecNumber>
    </recommendedName>
</protein>
<dbReference type="GO" id="GO:0005886">
    <property type="term" value="C:plasma membrane"/>
    <property type="evidence" value="ECO:0007669"/>
    <property type="project" value="UniProtKB-SubCell"/>
</dbReference>
<dbReference type="InterPro" id="IPR010559">
    <property type="entry name" value="Sig_transdc_His_kin_internal"/>
</dbReference>